<dbReference type="InterPro" id="IPR012902">
    <property type="entry name" value="N_methyl_site"/>
</dbReference>
<name>A0A7V4KDP7_FERPE</name>
<organism evidence="5">
    <name type="scientific">Fervidobacterium pennivorans</name>
    <dbReference type="NCBI Taxonomy" id="93466"/>
    <lineage>
        <taxon>Bacteria</taxon>
        <taxon>Thermotogati</taxon>
        <taxon>Thermotogota</taxon>
        <taxon>Thermotogae</taxon>
        <taxon>Thermotogales</taxon>
        <taxon>Fervidobacteriaceae</taxon>
        <taxon>Fervidobacterium</taxon>
    </lineage>
</organism>
<keyword evidence="4" id="KW-0472">Membrane</keyword>
<evidence type="ECO:0000256" key="3">
    <source>
        <dbReference type="ARBA" id="ARBA00022764"/>
    </source>
</evidence>
<dbReference type="AlphaFoldDB" id="A0A7V4KDP7"/>
<dbReference type="Pfam" id="PF07963">
    <property type="entry name" value="N_methyl"/>
    <property type="match status" value="1"/>
</dbReference>
<evidence type="ECO:0000256" key="2">
    <source>
        <dbReference type="ARBA" id="ARBA00004418"/>
    </source>
</evidence>
<keyword evidence="4" id="KW-0998">Cell outer membrane</keyword>
<accession>A0A7V4KDP7</accession>
<dbReference type="Gene3D" id="3.30.700.10">
    <property type="entry name" value="Glycoprotein, Type 4 Pilin"/>
    <property type="match status" value="1"/>
</dbReference>
<reference evidence="5" key="1">
    <citation type="journal article" date="2020" name="mSystems">
        <title>Genome- and Community-Level Interaction Insights into Carbon Utilization and Element Cycling Functions of Hydrothermarchaeota in Hydrothermal Sediment.</title>
        <authorList>
            <person name="Zhou Z."/>
            <person name="Liu Y."/>
            <person name="Xu W."/>
            <person name="Pan J."/>
            <person name="Luo Z.H."/>
            <person name="Li M."/>
        </authorList>
    </citation>
    <scope>NUCLEOTIDE SEQUENCE [LARGE SCALE GENOMIC DNA]</scope>
    <source>
        <strain evidence="5">SpSt-61</strain>
    </source>
</reference>
<dbReference type="PROSITE" id="PS00409">
    <property type="entry name" value="PROKAR_NTER_METHYL"/>
    <property type="match status" value="1"/>
</dbReference>
<comment type="caution">
    <text evidence="5">The sequence shown here is derived from an EMBL/GenBank/DDBJ whole genome shotgun (WGS) entry which is preliminary data.</text>
</comment>
<evidence type="ECO:0000256" key="1">
    <source>
        <dbReference type="ARBA" id="ARBA00004203"/>
    </source>
</evidence>
<dbReference type="EMBL" id="DSZZ01000275">
    <property type="protein sequence ID" value="HGU53059.1"/>
    <property type="molecule type" value="Genomic_DNA"/>
</dbReference>
<dbReference type="NCBIfam" id="TIGR02532">
    <property type="entry name" value="IV_pilin_GFxxxE"/>
    <property type="match status" value="1"/>
</dbReference>
<protein>
    <submittedName>
        <fullName evidence="5">Type II secretion system protein</fullName>
    </submittedName>
</protein>
<evidence type="ECO:0000256" key="4">
    <source>
        <dbReference type="ARBA" id="ARBA00023237"/>
    </source>
</evidence>
<dbReference type="GO" id="GO:0042597">
    <property type="term" value="C:periplasmic space"/>
    <property type="evidence" value="ECO:0007669"/>
    <property type="project" value="UniProtKB-SubCell"/>
</dbReference>
<dbReference type="SUPFAM" id="SSF54523">
    <property type="entry name" value="Pili subunits"/>
    <property type="match status" value="1"/>
</dbReference>
<dbReference type="InterPro" id="IPR045584">
    <property type="entry name" value="Pilin-like"/>
</dbReference>
<keyword evidence="3" id="KW-0574">Periplasm</keyword>
<gene>
    <name evidence="5" type="ORF">ENT78_06010</name>
</gene>
<proteinExistence type="predicted"/>
<evidence type="ECO:0000313" key="5">
    <source>
        <dbReference type="EMBL" id="HGU53059.1"/>
    </source>
</evidence>
<sequence>MRRGFTLIELLIVMSIIAALMSVATPVGLNAVAQAKAANVAGNFRALQQAVMQMITLEPNPPRAPDVDVLEYLYTQKYISTKPSGFEVRYDEARKAYVIKYTQSDIDPLKVKNIYASIEIDTNTGQLVLYVLLP</sequence>
<comment type="subcellular location">
    <subcellularLocation>
        <location evidence="1">Cell outer membrane</location>
        <topology evidence="1">Single-pass membrane protein</topology>
    </subcellularLocation>
    <subcellularLocation>
        <location evidence="2">Periplasm</location>
    </subcellularLocation>
</comment>
<dbReference type="GO" id="GO:0009279">
    <property type="term" value="C:cell outer membrane"/>
    <property type="evidence" value="ECO:0007669"/>
    <property type="project" value="UniProtKB-SubCell"/>
</dbReference>